<protein>
    <submittedName>
        <fullName evidence="1">Uncharacterized protein</fullName>
    </submittedName>
</protein>
<dbReference type="OrthoDB" id="965058at2"/>
<sequence length="64" mass="7149">MLDEIKKIKFYAAAVLVALLLFTWAGFSGTRVFGDDVNSVENNRGYYGHSGSTGGRVYNRLHHK</sequence>
<name>I2GE47_9BACT</name>
<evidence type="ECO:0000313" key="1">
    <source>
        <dbReference type="EMBL" id="CCH52172.1"/>
    </source>
</evidence>
<keyword evidence="2" id="KW-1185">Reference proteome</keyword>
<gene>
    <name evidence="1" type="ORF">BN8_01146</name>
</gene>
<dbReference type="AlphaFoldDB" id="I2GE47"/>
<reference evidence="1 2" key="1">
    <citation type="journal article" date="2012" name="J. Bacteriol.">
        <title>Genome Sequence of the Filamentous Bacterium Fibrisoma limi BUZ 3T.</title>
        <authorList>
            <person name="Filippini M."/>
            <person name="Qi W."/>
            <person name="Jaenicke S."/>
            <person name="Goesmann A."/>
            <person name="Smits T.H."/>
            <person name="Bagheri H.C."/>
        </authorList>
    </citation>
    <scope>NUCLEOTIDE SEQUENCE [LARGE SCALE GENOMIC DNA]</scope>
    <source>
        <strain evidence="2">BUZ 3T</strain>
    </source>
</reference>
<organism evidence="1 2">
    <name type="scientific">Fibrisoma limi BUZ 3</name>
    <dbReference type="NCBI Taxonomy" id="1185876"/>
    <lineage>
        <taxon>Bacteria</taxon>
        <taxon>Pseudomonadati</taxon>
        <taxon>Bacteroidota</taxon>
        <taxon>Cytophagia</taxon>
        <taxon>Cytophagales</taxon>
        <taxon>Spirosomataceae</taxon>
        <taxon>Fibrisoma</taxon>
    </lineage>
</organism>
<proteinExistence type="predicted"/>
<comment type="caution">
    <text evidence="1">The sequence shown here is derived from an EMBL/GenBank/DDBJ whole genome shotgun (WGS) entry which is preliminary data.</text>
</comment>
<accession>I2GE47</accession>
<dbReference type="RefSeq" id="WP_009280756.1">
    <property type="nucleotide sequence ID" value="NZ_CAIT01000005.1"/>
</dbReference>
<dbReference type="Proteomes" id="UP000009309">
    <property type="component" value="Unassembled WGS sequence"/>
</dbReference>
<dbReference type="EMBL" id="CAIT01000005">
    <property type="protein sequence ID" value="CCH52172.1"/>
    <property type="molecule type" value="Genomic_DNA"/>
</dbReference>
<evidence type="ECO:0000313" key="2">
    <source>
        <dbReference type="Proteomes" id="UP000009309"/>
    </source>
</evidence>
<dbReference type="STRING" id="1185876.BN8_01146"/>